<dbReference type="GO" id="GO:0000271">
    <property type="term" value="P:polysaccharide biosynthetic process"/>
    <property type="evidence" value="ECO:0007669"/>
    <property type="project" value="InterPro"/>
</dbReference>
<sequence length="491" mass="55906">MTIIKSAVTISARSRWSQWAPHTLILGDMAAILAAFYLGRLSHAFYYHLNPGWVLLHWWGVHAQINQLLFPILSTFGIMAFAFKGHYSRRKAFWDETGEILGVFILLLALNATIAFAGKWQMSRLWLFSTWVLVLGFLPMTRWLLRRTLQGLGAWTRPVVIIGCGQNAAEAIRALNSEPMLGYSIQRVLVPGGCSSAAGSLPTHAPIEALGEYPLATLARLGKPHVVLALDMDQWEAQERLVHSLGLSYPNLTIAPPLRGLPLFGMEVMHFFSHEVLMLRVRDNLARLSPRITKRLFDLVAASLLVVVLSPLLLYIAWRIRSEDGGPVFFFQKRMGRGGRQFGCLKFRSMVMDAEDRLKRYLHSHPELAAEYAINFKIRNDPRVTRIGKFLRRGSLDELPQLFNVLRGDMSLVGPRPLLERELDRYGENICLYRLVHPGITGLWQVSGRSETTFDERAQLDAWYVKNWTLWYDIVILLRTVKVVSRREGAY</sequence>
<evidence type="ECO:0000313" key="13">
    <source>
        <dbReference type="Proteomes" id="UP000193925"/>
    </source>
</evidence>
<feature type="transmembrane region" description="Helical" evidence="9">
    <location>
        <begin position="23"/>
        <end position="48"/>
    </location>
</feature>
<dbReference type="GO" id="GO:0005886">
    <property type="term" value="C:plasma membrane"/>
    <property type="evidence" value="ECO:0007669"/>
    <property type="project" value="UniProtKB-SubCell"/>
</dbReference>
<keyword evidence="6 9" id="KW-0812">Transmembrane</keyword>
<evidence type="ECO:0000256" key="5">
    <source>
        <dbReference type="ARBA" id="ARBA00022679"/>
    </source>
</evidence>
<organism evidence="11">
    <name type="scientific">Acidithiobacillus ferrivorans</name>
    <dbReference type="NCBI Taxonomy" id="160808"/>
    <lineage>
        <taxon>Bacteria</taxon>
        <taxon>Pseudomonadati</taxon>
        <taxon>Pseudomonadota</taxon>
        <taxon>Acidithiobacillia</taxon>
        <taxon>Acidithiobacillales</taxon>
        <taxon>Acidithiobacillaceae</taxon>
        <taxon>Acidithiobacillus</taxon>
    </lineage>
</organism>
<reference evidence="12 13" key="3">
    <citation type="submission" date="2017-03" db="EMBL/GenBank/DDBJ databases">
        <authorList>
            <person name="Regsiter A."/>
            <person name="William W."/>
        </authorList>
    </citation>
    <scope>NUCLEOTIDE SEQUENCE [LARGE SCALE GENOMIC DNA]</scope>
    <source>
        <strain evidence="12">PRJEB5721</strain>
    </source>
</reference>
<keyword evidence="8 9" id="KW-0472">Membrane</keyword>
<dbReference type="PANTHER" id="PTHR30576">
    <property type="entry name" value="COLANIC BIOSYNTHESIS UDP-GLUCOSE LIPID CARRIER TRANSFERASE"/>
    <property type="match status" value="1"/>
</dbReference>
<protein>
    <submittedName>
        <fullName evidence="11">Undecaprenyl-phosphate galactose phosphotransferase</fullName>
        <ecNumber evidence="11">2.7.8.6</ecNumber>
    </submittedName>
</protein>
<feature type="transmembrane region" description="Helical" evidence="9">
    <location>
        <begin position="99"/>
        <end position="118"/>
    </location>
</feature>
<evidence type="ECO:0000256" key="4">
    <source>
        <dbReference type="ARBA" id="ARBA00022475"/>
    </source>
</evidence>
<evidence type="ECO:0000256" key="1">
    <source>
        <dbReference type="ARBA" id="ARBA00004141"/>
    </source>
</evidence>
<keyword evidence="7 9" id="KW-1133">Transmembrane helix</keyword>
<dbReference type="AlphaFoldDB" id="A0A060UX34"/>
<dbReference type="RefSeq" id="WP_035194252.1">
    <property type="nucleotide sequence ID" value="NZ_CCCS020000049.1"/>
</dbReference>
<dbReference type="NCBIfam" id="TIGR03022">
    <property type="entry name" value="WbaP_sugtrans"/>
    <property type="match status" value="1"/>
</dbReference>
<feature type="transmembrane region" description="Helical" evidence="9">
    <location>
        <begin position="296"/>
        <end position="318"/>
    </location>
</feature>
<keyword evidence="4" id="KW-1003">Cell membrane</keyword>
<comment type="subcellular location">
    <subcellularLocation>
        <location evidence="2">Cell membrane</location>
    </subcellularLocation>
    <subcellularLocation>
        <location evidence="1">Membrane</location>
        <topology evidence="1">Multi-pass membrane protein</topology>
    </subcellularLocation>
</comment>
<evidence type="ECO:0000256" key="7">
    <source>
        <dbReference type="ARBA" id="ARBA00022989"/>
    </source>
</evidence>
<reference evidence="11" key="2">
    <citation type="submission" date="2014-07" db="EMBL/GenBank/DDBJ databases">
        <title>Initial genome analysis of the psychrotolerant acidophile Acidithiobacillus ferrivorans CF27: insights into iron and sulfur oxidation pathways and into biofilm formation.</title>
        <authorList>
            <person name="Talla E."/>
            <person name="Hedrich S."/>
            <person name="Mangenot S."/>
            <person name="Ji B."/>
            <person name="Johnson D.B."/>
            <person name="Barbe V."/>
            <person name="Bonnefoy V."/>
        </authorList>
    </citation>
    <scope>NUCLEOTIDE SEQUENCE [LARGE SCALE GENOMIC DNA]</scope>
    <source>
        <strain evidence="11">CF27</strain>
    </source>
</reference>
<evidence type="ECO:0000313" key="12">
    <source>
        <dbReference type="EMBL" id="SMH67667.1"/>
    </source>
</evidence>
<dbReference type="Proteomes" id="UP000193925">
    <property type="component" value="Chromosome AFERRI"/>
</dbReference>
<name>A0A060UX34_9PROT</name>
<feature type="transmembrane region" description="Helical" evidence="9">
    <location>
        <begin position="124"/>
        <end position="145"/>
    </location>
</feature>
<reference evidence="11" key="1">
    <citation type="submission" date="2014-03" db="EMBL/GenBank/DDBJ databases">
        <authorList>
            <person name="Genoscope - CEA"/>
        </authorList>
    </citation>
    <scope>NUCLEOTIDE SEQUENCE [LARGE SCALE GENOMIC DNA]</scope>
    <source>
        <strain evidence="11">CF27</strain>
    </source>
</reference>
<keyword evidence="13" id="KW-1185">Reference proteome</keyword>
<dbReference type="GO" id="GO:0047360">
    <property type="term" value="F:undecaprenyl-phosphate galactose phosphotransferase activity"/>
    <property type="evidence" value="ECO:0007669"/>
    <property type="project" value="UniProtKB-EC"/>
</dbReference>
<dbReference type="PANTHER" id="PTHR30576:SF4">
    <property type="entry name" value="UNDECAPRENYL-PHOSPHATE GALACTOSE PHOSPHOTRANSFERASE"/>
    <property type="match status" value="1"/>
</dbReference>
<feature type="transmembrane region" description="Helical" evidence="9">
    <location>
        <begin position="68"/>
        <end position="87"/>
    </location>
</feature>
<proteinExistence type="inferred from homology"/>
<evidence type="ECO:0000259" key="10">
    <source>
        <dbReference type="Pfam" id="PF02397"/>
    </source>
</evidence>
<evidence type="ECO:0000256" key="6">
    <source>
        <dbReference type="ARBA" id="ARBA00022692"/>
    </source>
</evidence>
<evidence type="ECO:0000313" key="11">
    <source>
        <dbReference type="EMBL" id="CDQ11308.1"/>
    </source>
</evidence>
<evidence type="ECO:0000256" key="3">
    <source>
        <dbReference type="ARBA" id="ARBA00006464"/>
    </source>
</evidence>
<dbReference type="EMBL" id="CCCS020000049">
    <property type="protein sequence ID" value="CDQ11308.1"/>
    <property type="molecule type" value="Genomic_DNA"/>
</dbReference>
<evidence type="ECO:0000256" key="8">
    <source>
        <dbReference type="ARBA" id="ARBA00023136"/>
    </source>
</evidence>
<dbReference type="Pfam" id="PF13727">
    <property type="entry name" value="CoA_binding_3"/>
    <property type="match status" value="1"/>
</dbReference>
<dbReference type="EC" id="2.7.8.6" evidence="11"/>
<dbReference type="Pfam" id="PF02397">
    <property type="entry name" value="Bac_transf"/>
    <property type="match status" value="1"/>
</dbReference>
<dbReference type="InterPro" id="IPR017472">
    <property type="entry name" value="Undecaprenyl-P_galact_Ptfrase"/>
</dbReference>
<feature type="domain" description="Bacterial sugar transferase" evidence="10">
    <location>
        <begin position="294"/>
        <end position="484"/>
    </location>
</feature>
<accession>A0A060UX34</accession>
<dbReference type="EMBL" id="LT841305">
    <property type="protein sequence ID" value="SMH67667.1"/>
    <property type="molecule type" value="Genomic_DNA"/>
</dbReference>
<keyword evidence="5 11" id="KW-0808">Transferase</keyword>
<dbReference type="InterPro" id="IPR017475">
    <property type="entry name" value="EPS_sugar_tfrase"/>
</dbReference>
<gene>
    <name evidence="11" type="primary">rfbP</name>
    <name evidence="12" type="ORF">AFERRI_50869</name>
    <name evidence="11" type="ORF">AFERRI_530203</name>
</gene>
<comment type="similarity">
    <text evidence="3">Belongs to the bacterial sugar transferase family.</text>
</comment>
<dbReference type="InterPro" id="IPR003362">
    <property type="entry name" value="Bact_transf"/>
</dbReference>
<evidence type="ECO:0000256" key="2">
    <source>
        <dbReference type="ARBA" id="ARBA00004236"/>
    </source>
</evidence>
<evidence type="ECO:0000256" key="9">
    <source>
        <dbReference type="SAM" id="Phobius"/>
    </source>
</evidence>
<dbReference type="NCBIfam" id="TIGR03025">
    <property type="entry name" value="EPS_sugtrans"/>
    <property type="match status" value="1"/>
</dbReference>